<evidence type="ECO:0000313" key="2">
    <source>
        <dbReference type="EMBL" id="MBB6133912.1"/>
    </source>
</evidence>
<proteinExistence type="predicted"/>
<feature type="domain" description="FecR protein" evidence="1">
    <location>
        <begin position="109"/>
        <end position="200"/>
    </location>
</feature>
<dbReference type="Pfam" id="PF04773">
    <property type="entry name" value="FecR"/>
    <property type="match status" value="1"/>
</dbReference>
<comment type="caution">
    <text evidence="2">The sequence shown here is derived from an EMBL/GenBank/DDBJ whole genome shotgun (WGS) entry which is preliminary data.</text>
</comment>
<keyword evidence="2" id="KW-0472">Membrane</keyword>
<dbReference type="InterPro" id="IPR012373">
    <property type="entry name" value="Ferrdict_sens_TM"/>
</dbReference>
<dbReference type="EMBL" id="JACHBX010000002">
    <property type="protein sequence ID" value="MBB6133912.1"/>
    <property type="molecule type" value="Genomic_DNA"/>
</dbReference>
<dbReference type="PANTHER" id="PTHR30273:SF2">
    <property type="entry name" value="PROTEIN FECR"/>
    <property type="match status" value="1"/>
</dbReference>
<protein>
    <submittedName>
        <fullName evidence="2">Transmembrane sensor</fullName>
    </submittedName>
</protein>
<dbReference type="InterPro" id="IPR006860">
    <property type="entry name" value="FecR"/>
</dbReference>
<organism evidence="2 3">
    <name type="scientific">Massilia aurea</name>
    <dbReference type="NCBI Taxonomy" id="373040"/>
    <lineage>
        <taxon>Bacteria</taxon>
        <taxon>Pseudomonadati</taxon>
        <taxon>Pseudomonadota</taxon>
        <taxon>Betaproteobacteria</taxon>
        <taxon>Burkholderiales</taxon>
        <taxon>Oxalobacteraceae</taxon>
        <taxon>Telluria group</taxon>
        <taxon>Massilia</taxon>
    </lineage>
</organism>
<keyword evidence="3" id="KW-1185">Reference proteome</keyword>
<sequence length="313" mass="34775">MNEANHNAEAIEADAAQWLAREDGDGWHADLQAERDAWLRDDVRHRVAYLRLRAAWQRADAMAGQAIERPASRRPLARFSRWRMAAGLLLACGLGAFLAPDVGWQQGQRYATGTGENRTIALADGSRLMLNTATRLRTAPDGGRHVWLDSGEAYFDIAHDPSRPFVVEAGTSRVTVLGTRFTVRRDGERTRVLVEQGRVQVDERDASVVLTPNQEARSAAGHIARAEHSQVQTEQRLAWREGRIVFDQITLGEAIAEFNRYNDRKLVITDPEAASLRIGGSFAPSNIDGFVRLLEQGFGLQAERGTSQIVISR</sequence>
<name>A0A7W9WZW3_9BURK</name>
<dbReference type="GO" id="GO:0016989">
    <property type="term" value="F:sigma factor antagonist activity"/>
    <property type="evidence" value="ECO:0007669"/>
    <property type="project" value="TreeGrafter"/>
</dbReference>
<dbReference type="PANTHER" id="PTHR30273">
    <property type="entry name" value="PERIPLASMIC SIGNAL SENSOR AND SIGMA FACTOR ACTIVATOR FECR-RELATED"/>
    <property type="match status" value="1"/>
</dbReference>
<gene>
    <name evidence="2" type="ORF">HD842_002054</name>
</gene>
<evidence type="ECO:0000259" key="1">
    <source>
        <dbReference type="Pfam" id="PF04773"/>
    </source>
</evidence>
<dbReference type="Gene3D" id="3.55.50.30">
    <property type="match status" value="1"/>
</dbReference>
<dbReference type="Gene3D" id="2.60.120.1440">
    <property type="match status" value="1"/>
</dbReference>
<dbReference type="RefSeq" id="WP_183554036.1">
    <property type="nucleotide sequence ID" value="NZ_JACHBX010000002.1"/>
</dbReference>
<dbReference type="Proteomes" id="UP000540787">
    <property type="component" value="Unassembled WGS sequence"/>
</dbReference>
<evidence type="ECO:0000313" key="3">
    <source>
        <dbReference type="Proteomes" id="UP000540787"/>
    </source>
</evidence>
<reference evidence="2 3" key="1">
    <citation type="submission" date="2020-08" db="EMBL/GenBank/DDBJ databases">
        <title>The Agave Microbiome: Exploring the role of microbial communities in plant adaptations to desert environments.</title>
        <authorList>
            <person name="Partida-Martinez L.P."/>
        </authorList>
    </citation>
    <scope>NUCLEOTIDE SEQUENCE [LARGE SCALE GENOMIC DNA]</scope>
    <source>
        <strain evidence="2 3">AT3.2</strain>
    </source>
</reference>
<keyword evidence="2" id="KW-0812">Transmembrane</keyword>
<dbReference type="PIRSF" id="PIRSF018266">
    <property type="entry name" value="FecR"/>
    <property type="match status" value="1"/>
</dbReference>
<dbReference type="AlphaFoldDB" id="A0A7W9WZW3"/>
<accession>A0A7W9WZW3</accession>